<evidence type="ECO:0000256" key="7">
    <source>
        <dbReference type="SAM" id="MobiDB-lite"/>
    </source>
</evidence>
<evidence type="ECO:0000313" key="8">
    <source>
        <dbReference type="EMBL" id="GAA2734042.1"/>
    </source>
</evidence>
<dbReference type="EMBL" id="BAAATZ010000027">
    <property type="protein sequence ID" value="GAA2734042.1"/>
    <property type="molecule type" value="Genomic_DNA"/>
</dbReference>
<comment type="similarity">
    <text evidence="2 6">Belongs to the transposase mutator family.</text>
</comment>
<comment type="caution">
    <text evidence="8">The sequence shown here is derived from an EMBL/GenBank/DDBJ whole genome shotgun (WGS) entry which is preliminary data.</text>
</comment>
<name>A0ABN3UJF4_9ACTN</name>
<dbReference type="InterPro" id="IPR001207">
    <property type="entry name" value="Transposase_mutator"/>
</dbReference>
<dbReference type="PANTHER" id="PTHR33217:SF8">
    <property type="entry name" value="MUTATOR FAMILY TRANSPOSASE"/>
    <property type="match status" value="1"/>
</dbReference>
<evidence type="ECO:0000256" key="1">
    <source>
        <dbReference type="ARBA" id="ARBA00002190"/>
    </source>
</evidence>
<reference evidence="8 9" key="1">
    <citation type="journal article" date="2019" name="Int. J. Syst. Evol. Microbiol.">
        <title>The Global Catalogue of Microorganisms (GCM) 10K type strain sequencing project: providing services to taxonomists for standard genome sequencing and annotation.</title>
        <authorList>
            <consortium name="The Broad Institute Genomics Platform"/>
            <consortium name="The Broad Institute Genome Sequencing Center for Infectious Disease"/>
            <person name="Wu L."/>
            <person name="Ma J."/>
        </authorList>
    </citation>
    <scope>NUCLEOTIDE SEQUENCE [LARGE SCALE GENOMIC DNA]</scope>
    <source>
        <strain evidence="8 9">JCM 8201</strain>
    </source>
</reference>
<feature type="region of interest" description="Disordered" evidence="7">
    <location>
        <begin position="1"/>
        <end position="24"/>
    </location>
</feature>
<keyword evidence="6" id="KW-0814">Transposable element</keyword>
<organism evidence="8 9">
    <name type="scientific">Actinocorallia aurantiaca</name>
    <dbReference type="NCBI Taxonomy" id="46204"/>
    <lineage>
        <taxon>Bacteria</taxon>
        <taxon>Bacillati</taxon>
        <taxon>Actinomycetota</taxon>
        <taxon>Actinomycetes</taxon>
        <taxon>Streptosporangiales</taxon>
        <taxon>Thermomonosporaceae</taxon>
        <taxon>Actinocorallia</taxon>
    </lineage>
</organism>
<gene>
    <name evidence="8" type="ORF">GCM10010439_55540</name>
</gene>
<evidence type="ECO:0000256" key="3">
    <source>
        <dbReference type="ARBA" id="ARBA00022578"/>
    </source>
</evidence>
<keyword evidence="5 6" id="KW-0233">DNA recombination</keyword>
<dbReference type="PANTHER" id="PTHR33217">
    <property type="entry name" value="TRANSPOSASE FOR INSERTION SEQUENCE ELEMENT IS1081"/>
    <property type="match status" value="1"/>
</dbReference>
<evidence type="ECO:0000256" key="4">
    <source>
        <dbReference type="ARBA" id="ARBA00023125"/>
    </source>
</evidence>
<keyword evidence="4 6" id="KW-0238">DNA-binding</keyword>
<protein>
    <recommendedName>
        <fullName evidence="6">Mutator family transposase</fullName>
    </recommendedName>
</protein>
<dbReference type="Proteomes" id="UP001501842">
    <property type="component" value="Unassembled WGS sequence"/>
</dbReference>
<evidence type="ECO:0000256" key="6">
    <source>
        <dbReference type="RuleBase" id="RU365089"/>
    </source>
</evidence>
<proteinExistence type="inferred from homology"/>
<evidence type="ECO:0000313" key="9">
    <source>
        <dbReference type="Proteomes" id="UP001501842"/>
    </source>
</evidence>
<evidence type="ECO:0000256" key="2">
    <source>
        <dbReference type="ARBA" id="ARBA00010961"/>
    </source>
</evidence>
<comment type="function">
    <text evidence="1 6">Required for the transposition of the insertion element.</text>
</comment>
<keyword evidence="9" id="KW-1185">Reference proteome</keyword>
<sequence>MSAESPEGVEAGLSGSQQDEQKVQEEQRVLVGRLVEAAKADGRELVGRDGMLAGLVKLVLETALQGEMDAHLGRGYGELAGPGEVVNHRNGTRSKTVVTEVGPVEIGVPRDRNATFEPRIVRKRRRRLGGVDEMVLSLSAQGLTHGEISAHLAEVYGAEVSKATITAITARVLDGMTEWQNRPLDPA</sequence>
<dbReference type="Pfam" id="PF00872">
    <property type="entry name" value="Transposase_mut"/>
    <property type="match status" value="1"/>
</dbReference>
<keyword evidence="3 6" id="KW-0815">Transposition</keyword>
<accession>A0ABN3UJF4</accession>
<evidence type="ECO:0000256" key="5">
    <source>
        <dbReference type="ARBA" id="ARBA00023172"/>
    </source>
</evidence>